<gene>
    <name evidence="1" type="ORF">TCEB3V08_LOCUS3553</name>
</gene>
<reference evidence="1" key="1">
    <citation type="submission" date="2020-11" db="EMBL/GenBank/DDBJ databases">
        <authorList>
            <person name="Tran Van P."/>
        </authorList>
    </citation>
    <scope>NUCLEOTIDE SEQUENCE</scope>
</reference>
<accession>A0A7R9CHW0</accession>
<sequence length="167" mass="19046">MEIDTSANILRLIKVHRMRWGDLVTGMSDTKHVHNILVGKPEGTRPFGRPRQPWQDDVKMDLKEGHSVGWHGFELSSSLLQNLWQPRCKIGQRESQWEVGSPGNFILLFLNGGSPGWVTTESALEFTVLYTLCCCLALSNKRKGSPLVREKIHILFLRYDSMLELSK</sequence>
<protein>
    <submittedName>
        <fullName evidence="1">Uncharacterized protein</fullName>
    </submittedName>
</protein>
<organism evidence="1">
    <name type="scientific">Timema cristinae</name>
    <name type="common">Walking stick</name>
    <dbReference type="NCBI Taxonomy" id="61476"/>
    <lineage>
        <taxon>Eukaryota</taxon>
        <taxon>Metazoa</taxon>
        <taxon>Ecdysozoa</taxon>
        <taxon>Arthropoda</taxon>
        <taxon>Hexapoda</taxon>
        <taxon>Insecta</taxon>
        <taxon>Pterygota</taxon>
        <taxon>Neoptera</taxon>
        <taxon>Polyneoptera</taxon>
        <taxon>Phasmatodea</taxon>
        <taxon>Timematodea</taxon>
        <taxon>Timematoidea</taxon>
        <taxon>Timematidae</taxon>
        <taxon>Timema</taxon>
    </lineage>
</organism>
<dbReference type="EMBL" id="OC317349">
    <property type="protein sequence ID" value="CAD7396335.1"/>
    <property type="molecule type" value="Genomic_DNA"/>
</dbReference>
<evidence type="ECO:0000313" key="1">
    <source>
        <dbReference type="EMBL" id="CAD7396335.1"/>
    </source>
</evidence>
<name>A0A7R9CHW0_TIMCR</name>
<dbReference type="AlphaFoldDB" id="A0A7R9CHW0"/>
<proteinExistence type="predicted"/>